<dbReference type="AlphaFoldDB" id="A0A8D2KUJ0"/>
<feature type="transmembrane region" description="Helical" evidence="8">
    <location>
        <begin position="76"/>
        <end position="96"/>
    </location>
</feature>
<dbReference type="CDD" id="cd16594">
    <property type="entry name" value="RING-HC_TRIM7-like_C-IV"/>
    <property type="match status" value="1"/>
</dbReference>
<dbReference type="SMART" id="SM00589">
    <property type="entry name" value="PRY"/>
    <property type="match status" value="1"/>
</dbReference>
<evidence type="ECO:0000259" key="10">
    <source>
        <dbReference type="PROSITE" id="PS50188"/>
    </source>
</evidence>
<dbReference type="Pfam" id="PF15227">
    <property type="entry name" value="zf-C3HC4_4"/>
    <property type="match status" value="1"/>
</dbReference>
<dbReference type="InterPro" id="IPR017907">
    <property type="entry name" value="Znf_RING_CS"/>
</dbReference>
<keyword evidence="12" id="KW-1185">Reference proteome</keyword>
<keyword evidence="4 7" id="KW-0863">Zinc-finger</keyword>
<evidence type="ECO:0000259" key="9">
    <source>
        <dbReference type="PROSITE" id="PS50089"/>
    </source>
</evidence>
<dbReference type="GO" id="GO:0008270">
    <property type="term" value="F:zinc ion binding"/>
    <property type="evidence" value="ECO:0007669"/>
    <property type="project" value="UniProtKB-KW"/>
</dbReference>
<accession>A0A8D2KUJ0</accession>
<dbReference type="PRINTS" id="PR01407">
    <property type="entry name" value="BUTYPHLNCDUF"/>
</dbReference>
<keyword evidence="8" id="KW-1133">Transmembrane helix</keyword>
<sequence length="290" mass="32438">YRQVCTYKNTVHELCEETMCPICLDYFRDPLTIAECGHNFCQACLSQYSGESDVQASCPQCRGTFQKRNLRPNRQLARILRCSSLLFLFSFLPLSLSIPTANVTLDPDTAHPCLLLSEDHKTVRMGHKMQKVPDNPKRFSYYTFVLGREGFTAGRHSWEVRVGSEGAWAVGVTRESVDRKGLVYFCPEDGFWVLLYSQGTYEACIDPSSALPVSGEPKTIRVSLNCDGGWVAFHDADRGSLLYVFSGVSFAGETLFPFFYVGDDALLTIIKGQFSHPAEPPERSPITATK</sequence>
<comment type="similarity">
    <text evidence="1">Belongs to the ohanin/vespryn family.</text>
</comment>
<feature type="domain" description="RING-type" evidence="9">
    <location>
        <begin position="20"/>
        <end position="62"/>
    </location>
</feature>
<dbReference type="Proteomes" id="UP000694545">
    <property type="component" value="Unplaced"/>
</dbReference>
<dbReference type="InterPro" id="IPR001870">
    <property type="entry name" value="B30.2/SPRY"/>
</dbReference>
<evidence type="ECO:0000256" key="8">
    <source>
        <dbReference type="SAM" id="Phobius"/>
    </source>
</evidence>
<keyword evidence="3" id="KW-0479">Metal-binding</keyword>
<organism evidence="11 12">
    <name type="scientific">Varanus komodoensis</name>
    <name type="common">Komodo dragon</name>
    <dbReference type="NCBI Taxonomy" id="61221"/>
    <lineage>
        <taxon>Eukaryota</taxon>
        <taxon>Metazoa</taxon>
        <taxon>Chordata</taxon>
        <taxon>Craniata</taxon>
        <taxon>Vertebrata</taxon>
        <taxon>Euteleostomi</taxon>
        <taxon>Lepidosauria</taxon>
        <taxon>Squamata</taxon>
        <taxon>Bifurcata</taxon>
        <taxon>Unidentata</taxon>
        <taxon>Episquamata</taxon>
        <taxon>Toxicofera</taxon>
        <taxon>Anguimorpha</taxon>
        <taxon>Paleoanguimorpha</taxon>
        <taxon>Varanoidea</taxon>
        <taxon>Varanidae</taxon>
        <taxon>Varanus</taxon>
    </lineage>
</organism>
<comment type="function">
    <text evidence="6">Neurotoxin that produces dose-dependent hypolocomotion and hyperalgesia in mice. May directly act on the central nervous system, as it is 6500-fold more potent when administered intracerebroventricularly than intraperitoneal.</text>
</comment>
<evidence type="ECO:0000256" key="2">
    <source>
        <dbReference type="ARBA" id="ARBA00022699"/>
    </source>
</evidence>
<protein>
    <submittedName>
        <fullName evidence="11">Uncharacterized protein</fullName>
    </submittedName>
</protein>
<dbReference type="InterPro" id="IPR003879">
    <property type="entry name" value="Butyrophylin_SPRY"/>
</dbReference>
<dbReference type="Gene3D" id="2.60.120.920">
    <property type="match status" value="1"/>
</dbReference>
<evidence type="ECO:0000313" key="11">
    <source>
        <dbReference type="Ensembl" id="ENSVKKP00000009143.1"/>
    </source>
</evidence>
<dbReference type="Ensembl" id="ENSVKKT00000009375.1">
    <property type="protein sequence ID" value="ENSVKKP00000009143.1"/>
    <property type="gene ID" value="ENSVKKG00000006482.1"/>
</dbReference>
<dbReference type="FunFam" id="2.60.120.920:FF:000004">
    <property type="entry name" value="Butyrophilin subfamily 1 member A1"/>
    <property type="match status" value="1"/>
</dbReference>
<keyword evidence="2" id="KW-0800">Toxin</keyword>
<evidence type="ECO:0000256" key="6">
    <source>
        <dbReference type="ARBA" id="ARBA00034460"/>
    </source>
</evidence>
<reference evidence="11" key="1">
    <citation type="submission" date="2025-08" db="UniProtKB">
        <authorList>
            <consortium name="Ensembl"/>
        </authorList>
    </citation>
    <scope>IDENTIFICATION</scope>
</reference>
<keyword evidence="8" id="KW-0472">Membrane</keyword>
<reference evidence="11" key="2">
    <citation type="submission" date="2025-09" db="UniProtKB">
        <authorList>
            <consortium name="Ensembl"/>
        </authorList>
    </citation>
    <scope>IDENTIFICATION</scope>
</reference>
<evidence type="ECO:0000256" key="7">
    <source>
        <dbReference type="PROSITE-ProRule" id="PRU00175"/>
    </source>
</evidence>
<proteinExistence type="inferred from homology"/>
<evidence type="ECO:0000256" key="3">
    <source>
        <dbReference type="ARBA" id="ARBA00022723"/>
    </source>
</evidence>
<dbReference type="InterPro" id="IPR013320">
    <property type="entry name" value="ConA-like_dom_sf"/>
</dbReference>
<dbReference type="Gene3D" id="3.30.40.10">
    <property type="entry name" value="Zinc/RING finger domain, C3HC4 (zinc finger)"/>
    <property type="match status" value="1"/>
</dbReference>
<dbReference type="InterPro" id="IPR003877">
    <property type="entry name" value="SPRY_dom"/>
</dbReference>
<dbReference type="SUPFAM" id="SSF49899">
    <property type="entry name" value="Concanavalin A-like lectins/glucanases"/>
    <property type="match status" value="1"/>
</dbReference>
<dbReference type="PANTHER" id="PTHR24103">
    <property type="entry name" value="E3 UBIQUITIN-PROTEIN LIGASE TRIM"/>
    <property type="match status" value="1"/>
</dbReference>
<name>A0A8D2KUJ0_VARKO</name>
<dbReference type="SMART" id="SM00184">
    <property type="entry name" value="RING"/>
    <property type="match status" value="1"/>
</dbReference>
<evidence type="ECO:0000256" key="4">
    <source>
        <dbReference type="ARBA" id="ARBA00022771"/>
    </source>
</evidence>
<dbReference type="SMART" id="SM00449">
    <property type="entry name" value="SPRY"/>
    <property type="match status" value="1"/>
</dbReference>
<dbReference type="SUPFAM" id="SSF57850">
    <property type="entry name" value="RING/U-box"/>
    <property type="match status" value="1"/>
</dbReference>
<dbReference type="InterPro" id="IPR043136">
    <property type="entry name" value="B30.2/SPRY_sf"/>
</dbReference>
<dbReference type="InterPro" id="IPR013083">
    <property type="entry name" value="Znf_RING/FYVE/PHD"/>
</dbReference>
<dbReference type="Pfam" id="PF13765">
    <property type="entry name" value="PRY"/>
    <property type="match status" value="1"/>
</dbReference>
<dbReference type="CDD" id="cd12888">
    <property type="entry name" value="SPRY_PRY_TRIM7_like"/>
    <property type="match status" value="1"/>
</dbReference>
<dbReference type="InterPro" id="IPR006574">
    <property type="entry name" value="PRY"/>
</dbReference>
<dbReference type="InterPro" id="IPR050143">
    <property type="entry name" value="TRIM/RBCC"/>
</dbReference>
<keyword evidence="8" id="KW-0812">Transmembrane</keyword>
<evidence type="ECO:0000256" key="5">
    <source>
        <dbReference type="ARBA" id="ARBA00022833"/>
    </source>
</evidence>
<dbReference type="PROSITE" id="PS50188">
    <property type="entry name" value="B302_SPRY"/>
    <property type="match status" value="1"/>
</dbReference>
<keyword evidence="5" id="KW-0862">Zinc</keyword>
<dbReference type="Pfam" id="PF00622">
    <property type="entry name" value="SPRY"/>
    <property type="match status" value="1"/>
</dbReference>
<evidence type="ECO:0000313" key="12">
    <source>
        <dbReference type="Proteomes" id="UP000694545"/>
    </source>
</evidence>
<feature type="domain" description="B30.2/SPRY" evidence="10">
    <location>
        <begin position="83"/>
        <end position="276"/>
    </location>
</feature>
<evidence type="ECO:0000256" key="1">
    <source>
        <dbReference type="ARBA" id="ARBA00009651"/>
    </source>
</evidence>
<dbReference type="PROSITE" id="PS50089">
    <property type="entry name" value="ZF_RING_2"/>
    <property type="match status" value="1"/>
</dbReference>
<keyword evidence="2" id="KW-0528">Neurotoxin</keyword>
<dbReference type="PROSITE" id="PS00518">
    <property type="entry name" value="ZF_RING_1"/>
    <property type="match status" value="1"/>
</dbReference>
<dbReference type="InterPro" id="IPR001841">
    <property type="entry name" value="Znf_RING"/>
</dbReference>